<comment type="subunit">
    <text evidence="8">Part of the FGAM synthase complex composed of 1 PurL, 1 PurQ and 2 PurS subunits.</text>
</comment>
<dbReference type="Pfam" id="PF13507">
    <property type="entry name" value="GATase_5"/>
    <property type="match status" value="1"/>
</dbReference>
<dbReference type="NCBIfam" id="TIGR01737">
    <property type="entry name" value="FGAM_synth_I"/>
    <property type="match status" value="1"/>
</dbReference>
<keyword evidence="2 8" id="KW-0436">Ligase</keyword>
<dbReference type="GO" id="GO:0006189">
    <property type="term" value="P:'de novo' IMP biosynthetic process"/>
    <property type="evidence" value="ECO:0007669"/>
    <property type="project" value="UniProtKB-UniRule"/>
</dbReference>
<evidence type="ECO:0000256" key="1">
    <source>
        <dbReference type="ARBA" id="ARBA00022490"/>
    </source>
</evidence>
<dbReference type="Gene3D" id="3.40.50.880">
    <property type="match status" value="1"/>
</dbReference>
<dbReference type="Proteomes" id="UP000000262">
    <property type="component" value="Chromosome"/>
</dbReference>
<evidence type="ECO:0000256" key="4">
    <source>
        <dbReference type="ARBA" id="ARBA00022755"/>
    </source>
</evidence>
<name>A8AAS5_IGNH4</name>
<proteinExistence type="inferred from homology"/>
<evidence type="ECO:0000256" key="3">
    <source>
        <dbReference type="ARBA" id="ARBA00022741"/>
    </source>
</evidence>
<reference evidence="9 10" key="1">
    <citation type="journal article" date="2008" name="Genome Biol.">
        <title>A genomic analysis of the archaeal system Ignicoccus hospitalis-Nanoarchaeum equitans.</title>
        <authorList>
            <person name="Podar M."/>
            <person name="Anderson I."/>
            <person name="Makarova K.S."/>
            <person name="Elkins J.G."/>
            <person name="Ivanova N."/>
            <person name="Wall M.A."/>
            <person name="Lykidis A."/>
            <person name="Mavromatis K."/>
            <person name="Sun H."/>
            <person name="Hudson M.E."/>
            <person name="Chen W."/>
            <person name="Deciu C."/>
            <person name="Hutchison D."/>
            <person name="Eads J.R."/>
            <person name="Anderson A."/>
            <person name="Fernandes F."/>
            <person name="Szeto E."/>
            <person name="Lapidus A."/>
            <person name="Kyrpides N.C."/>
            <person name="Saier M.H.Jr."/>
            <person name="Richardson P.M."/>
            <person name="Rachel R."/>
            <person name="Huber H."/>
            <person name="Eisen J.A."/>
            <person name="Koonin E.V."/>
            <person name="Keller M."/>
            <person name="Stetter K.O."/>
        </authorList>
    </citation>
    <scope>NUCLEOTIDE SEQUENCE [LARGE SCALE GENOMIC DNA]</scope>
    <source>
        <strain evidence="10">KIN4/I / DSM 18386 / JCM 14125</strain>
    </source>
</reference>
<protein>
    <recommendedName>
        <fullName evidence="8">Phosphoribosylformylglycinamidine synthase subunit PurQ</fullName>
        <shortName evidence="8">FGAM synthase</shortName>
        <ecNumber evidence="8">6.3.5.3</ecNumber>
    </recommendedName>
    <alternativeName>
        <fullName evidence="8">Formylglycinamide ribonucleotide amidotransferase subunit I</fullName>
        <shortName evidence="8">FGAR amidotransferase I</shortName>
        <shortName evidence="8">FGAR-AT I</shortName>
    </alternativeName>
    <alternativeName>
        <fullName evidence="8">Glutaminase PurQ</fullName>
        <ecNumber evidence="8">3.5.1.2</ecNumber>
    </alternativeName>
    <alternativeName>
        <fullName evidence="8">Phosphoribosylformylglycinamidine synthase subunit I</fullName>
    </alternativeName>
</protein>
<evidence type="ECO:0000256" key="8">
    <source>
        <dbReference type="HAMAP-Rule" id="MF_00421"/>
    </source>
</evidence>
<keyword evidence="7 8" id="KW-0315">Glutamine amidotransferase</keyword>
<dbReference type="EMBL" id="CP000816">
    <property type="protein sequence ID" value="ABU82027.1"/>
    <property type="molecule type" value="Genomic_DNA"/>
</dbReference>
<dbReference type="EC" id="6.3.5.3" evidence="8"/>
<feature type="active site" description="Nucleophile" evidence="8">
    <location>
        <position position="83"/>
    </location>
</feature>
<dbReference type="InterPro" id="IPR029062">
    <property type="entry name" value="Class_I_gatase-like"/>
</dbReference>
<keyword evidence="5 8" id="KW-0378">Hydrolase</keyword>
<dbReference type="GeneID" id="5562982"/>
<feature type="active site" evidence="8">
    <location>
        <position position="186"/>
    </location>
</feature>
<keyword evidence="1 8" id="KW-0963">Cytoplasm</keyword>
<dbReference type="GO" id="GO:0005524">
    <property type="term" value="F:ATP binding"/>
    <property type="evidence" value="ECO:0007669"/>
    <property type="project" value="UniProtKB-KW"/>
</dbReference>
<evidence type="ECO:0000256" key="7">
    <source>
        <dbReference type="ARBA" id="ARBA00022962"/>
    </source>
</evidence>
<dbReference type="AlphaFoldDB" id="A8AAS5"/>
<dbReference type="PIRSF" id="PIRSF001586">
    <property type="entry name" value="FGAM_synth_I"/>
    <property type="match status" value="1"/>
</dbReference>
<evidence type="ECO:0000256" key="2">
    <source>
        <dbReference type="ARBA" id="ARBA00022598"/>
    </source>
</evidence>
<keyword evidence="3 8" id="KW-0547">Nucleotide-binding</keyword>
<dbReference type="RefSeq" id="WP_012122991.1">
    <property type="nucleotide sequence ID" value="NC_009776.1"/>
</dbReference>
<comment type="function">
    <text evidence="8">Part of the phosphoribosylformylglycinamidine synthase complex involved in the purines biosynthetic pathway. Catalyzes the ATP-dependent conversion of formylglycinamide ribonucleotide (FGAR) and glutamine to yield formylglycinamidine ribonucleotide (FGAM) and glutamate. The FGAM synthase complex is composed of three subunits. PurQ produces an ammonia molecule by converting glutamine to glutamate. PurL transfers the ammonia molecule to FGAR to form FGAM in an ATP-dependent manner. PurS interacts with PurQ and PurL and is thought to assist in the transfer of the ammonia molecule from PurQ to PurL.</text>
</comment>
<dbReference type="HOGENOM" id="CLU_001031_3_1_2"/>
<keyword evidence="4 8" id="KW-0658">Purine biosynthesis</keyword>
<evidence type="ECO:0000256" key="6">
    <source>
        <dbReference type="ARBA" id="ARBA00022840"/>
    </source>
</evidence>
<dbReference type="HAMAP" id="MF_00421">
    <property type="entry name" value="PurQ"/>
    <property type="match status" value="1"/>
</dbReference>
<comment type="catalytic activity">
    <reaction evidence="8">
        <text>N(2)-formyl-N(1)-(5-phospho-beta-D-ribosyl)glycinamide + L-glutamine + ATP + H2O = 2-formamido-N(1)-(5-O-phospho-beta-D-ribosyl)acetamidine + L-glutamate + ADP + phosphate + H(+)</text>
        <dbReference type="Rhea" id="RHEA:17129"/>
        <dbReference type="ChEBI" id="CHEBI:15377"/>
        <dbReference type="ChEBI" id="CHEBI:15378"/>
        <dbReference type="ChEBI" id="CHEBI:29985"/>
        <dbReference type="ChEBI" id="CHEBI:30616"/>
        <dbReference type="ChEBI" id="CHEBI:43474"/>
        <dbReference type="ChEBI" id="CHEBI:58359"/>
        <dbReference type="ChEBI" id="CHEBI:147286"/>
        <dbReference type="ChEBI" id="CHEBI:147287"/>
        <dbReference type="ChEBI" id="CHEBI:456216"/>
        <dbReference type="EC" id="6.3.5.3"/>
    </reaction>
</comment>
<accession>A8AAS5</accession>
<feature type="active site" evidence="8">
    <location>
        <position position="188"/>
    </location>
</feature>
<dbReference type="InterPro" id="IPR010075">
    <property type="entry name" value="PRibForGlyAmidine_synth_PurQ"/>
</dbReference>
<gene>
    <name evidence="8" type="primary">purQ</name>
    <name evidence="9" type="ordered locus">Igni_0845</name>
</gene>
<dbReference type="EC" id="3.5.1.2" evidence="8"/>
<dbReference type="KEGG" id="iho:Igni_0845"/>
<comment type="subcellular location">
    <subcellularLocation>
        <location evidence="8">Cytoplasm</location>
    </subcellularLocation>
</comment>
<evidence type="ECO:0000256" key="5">
    <source>
        <dbReference type="ARBA" id="ARBA00022801"/>
    </source>
</evidence>
<dbReference type="PhylomeDB" id="A8AAS5"/>
<dbReference type="GO" id="GO:0004359">
    <property type="term" value="F:glutaminase activity"/>
    <property type="evidence" value="ECO:0007669"/>
    <property type="project" value="UniProtKB-EC"/>
</dbReference>
<dbReference type="PANTHER" id="PTHR47552:SF1">
    <property type="entry name" value="PHOSPHORIBOSYLFORMYLGLYCINAMIDINE SYNTHASE SUBUNIT PURQ"/>
    <property type="match status" value="1"/>
</dbReference>
<sequence>MAVLKFPGTNGDEDVKHVVNLYGMRGEVVWYKEFKQSEWDAVVLAGGFSYADRLRAGAIASVTSAMDQVVEAAEEGKPVLGICNGFQMLMERGLMGNGALLHNLNNRFVCKWVKVMVVDNKTPWTLDYEPGEVVDMPVAHAEGRYFSESEPNNVVFKYVENPNGSMWDVAGLHSPELKNVVGLMPHPERAAEEVLAPPGRGPGGSKVWTSLRRALKHGW</sequence>
<dbReference type="GO" id="GO:0004642">
    <property type="term" value="F:phosphoribosylformylglycinamidine synthase activity"/>
    <property type="evidence" value="ECO:0007669"/>
    <property type="project" value="UniProtKB-UniRule"/>
</dbReference>
<evidence type="ECO:0000313" key="9">
    <source>
        <dbReference type="EMBL" id="ABU82027.1"/>
    </source>
</evidence>
<dbReference type="NCBIfam" id="NF002957">
    <property type="entry name" value="PRK03619.1"/>
    <property type="match status" value="1"/>
</dbReference>
<dbReference type="eggNOG" id="arCOG00102">
    <property type="taxonomic scope" value="Archaea"/>
</dbReference>
<dbReference type="PROSITE" id="PS51273">
    <property type="entry name" value="GATASE_TYPE_1"/>
    <property type="match status" value="1"/>
</dbReference>
<dbReference type="PANTHER" id="PTHR47552">
    <property type="entry name" value="PHOSPHORIBOSYLFORMYLGLYCINAMIDINE SYNTHASE SUBUNIT PURQ"/>
    <property type="match status" value="1"/>
</dbReference>
<comment type="pathway">
    <text evidence="8">Purine metabolism; IMP biosynthesis via de novo pathway; 5-amino-1-(5-phospho-D-ribosyl)imidazole from N(2)-formyl-N(1)-(5-phospho-D-ribosyl)glycinamide: step 1/2.</text>
</comment>
<evidence type="ECO:0000313" key="10">
    <source>
        <dbReference type="Proteomes" id="UP000000262"/>
    </source>
</evidence>
<organism evidence="9 10">
    <name type="scientific">Ignicoccus hospitalis (strain KIN4/I / DSM 18386 / JCM 14125)</name>
    <dbReference type="NCBI Taxonomy" id="453591"/>
    <lineage>
        <taxon>Archaea</taxon>
        <taxon>Thermoproteota</taxon>
        <taxon>Thermoprotei</taxon>
        <taxon>Desulfurococcales</taxon>
        <taxon>Desulfurococcaceae</taxon>
        <taxon>Ignicoccus</taxon>
    </lineage>
</organism>
<keyword evidence="6 8" id="KW-0067">ATP-binding</keyword>
<dbReference type="SUPFAM" id="SSF52317">
    <property type="entry name" value="Class I glutamine amidotransferase-like"/>
    <property type="match status" value="1"/>
</dbReference>
<dbReference type="UniPathway" id="UPA00074">
    <property type="reaction ID" value="UER00128"/>
</dbReference>
<comment type="catalytic activity">
    <reaction evidence="8">
        <text>L-glutamine + H2O = L-glutamate + NH4(+)</text>
        <dbReference type="Rhea" id="RHEA:15889"/>
        <dbReference type="ChEBI" id="CHEBI:15377"/>
        <dbReference type="ChEBI" id="CHEBI:28938"/>
        <dbReference type="ChEBI" id="CHEBI:29985"/>
        <dbReference type="ChEBI" id="CHEBI:58359"/>
        <dbReference type="EC" id="3.5.1.2"/>
    </reaction>
</comment>
<dbReference type="SMART" id="SM01211">
    <property type="entry name" value="GATase_5"/>
    <property type="match status" value="1"/>
</dbReference>
<dbReference type="STRING" id="453591.Igni_0845"/>
<dbReference type="GO" id="GO:0005737">
    <property type="term" value="C:cytoplasm"/>
    <property type="evidence" value="ECO:0007669"/>
    <property type="project" value="UniProtKB-SubCell"/>
</dbReference>
<keyword evidence="10" id="KW-1185">Reference proteome</keyword>